<evidence type="ECO:0000313" key="8">
    <source>
        <dbReference type="Proteomes" id="UP001576776"/>
    </source>
</evidence>
<sequence>MNEPPNTSIWQQLTNSSRVRSLLMFLLLFICGWAFVQLITYFSTLIFVFTTASIAAALLNYPVNWLSRLIPRKLAVLVVFLASLLLLTTFVVTLGLEILNQGQGLVEKIKEFIDTAEPTIPPLRNLRLEENIDRILQTLQTGLVTGLGFLQSLFSNFLLFILIAVICLYMLFDGSKIWHGVLKLVPLDVRDRFAYKTQKSFLGFFRAQLTLMAFLTLASLLIFGILGTRYSLILSLVIGIMDAIPGIGATLGVLIVTTLVLSSQGFWMAVKVLVACIILQQIQDNFISPKIMKDSLDLHPVLLFFAIFVGERVAGVLGIFLSIPIAAMIATWTDETDFVEPKLESVLETKLEKD</sequence>
<keyword evidence="5 6" id="KW-0472">Membrane</keyword>
<feature type="transmembrane region" description="Helical" evidence="6">
    <location>
        <begin position="232"/>
        <end position="256"/>
    </location>
</feature>
<dbReference type="InterPro" id="IPR002549">
    <property type="entry name" value="AI-2E-like"/>
</dbReference>
<evidence type="ECO:0000256" key="3">
    <source>
        <dbReference type="ARBA" id="ARBA00022692"/>
    </source>
</evidence>
<protein>
    <submittedName>
        <fullName evidence="7">AI-2E family transporter</fullName>
    </submittedName>
</protein>
<feature type="transmembrane region" description="Helical" evidence="6">
    <location>
        <begin position="21"/>
        <end position="39"/>
    </location>
</feature>
<dbReference type="Pfam" id="PF01594">
    <property type="entry name" value="AI-2E_transport"/>
    <property type="match status" value="1"/>
</dbReference>
<dbReference type="PANTHER" id="PTHR21716">
    <property type="entry name" value="TRANSMEMBRANE PROTEIN"/>
    <property type="match status" value="1"/>
</dbReference>
<evidence type="ECO:0000256" key="2">
    <source>
        <dbReference type="ARBA" id="ARBA00009773"/>
    </source>
</evidence>
<comment type="subcellular location">
    <subcellularLocation>
        <location evidence="1">Membrane</location>
        <topology evidence="1">Multi-pass membrane protein</topology>
    </subcellularLocation>
</comment>
<evidence type="ECO:0000256" key="5">
    <source>
        <dbReference type="ARBA" id="ARBA00023136"/>
    </source>
</evidence>
<keyword evidence="4 6" id="KW-1133">Transmembrane helix</keyword>
<evidence type="ECO:0000256" key="4">
    <source>
        <dbReference type="ARBA" id="ARBA00022989"/>
    </source>
</evidence>
<dbReference type="EMBL" id="JBHFNS010000019">
    <property type="protein sequence ID" value="MFB2934458.1"/>
    <property type="molecule type" value="Genomic_DNA"/>
</dbReference>
<gene>
    <name evidence="7" type="ORF">ACE1B6_04205</name>
</gene>
<feature type="transmembrane region" description="Helical" evidence="6">
    <location>
        <begin position="45"/>
        <end position="63"/>
    </location>
</feature>
<feature type="transmembrane region" description="Helical" evidence="6">
    <location>
        <begin position="201"/>
        <end position="226"/>
    </location>
</feature>
<keyword evidence="8" id="KW-1185">Reference proteome</keyword>
<evidence type="ECO:0000313" key="7">
    <source>
        <dbReference type="EMBL" id="MFB2934458.1"/>
    </source>
</evidence>
<keyword evidence="3 6" id="KW-0812">Transmembrane</keyword>
<comment type="similarity">
    <text evidence="2">Belongs to the autoinducer-2 exporter (AI-2E) (TC 2.A.86) family.</text>
</comment>
<evidence type="ECO:0000256" key="1">
    <source>
        <dbReference type="ARBA" id="ARBA00004141"/>
    </source>
</evidence>
<reference evidence="7 8" key="1">
    <citation type="submission" date="2024-09" db="EMBL/GenBank/DDBJ databases">
        <title>Floridaenema gen nov. (Aerosakkonemataceae, Aerosakkonematales ord. nov., Cyanobacteria) from benthic tropical and subtropical fresh waters, with the description of four new species.</title>
        <authorList>
            <person name="Moretto J.A."/>
            <person name="Berthold D.E."/>
            <person name="Lefler F.W."/>
            <person name="Huang I.-S."/>
            <person name="Laughinghouse H. IV."/>
        </authorList>
    </citation>
    <scope>NUCLEOTIDE SEQUENCE [LARGE SCALE GENOMIC DNA]</scope>
    <source>
        <strain evidence="7 8">BLCC-F154</strain>
    </source>
</reference>
<feature type="transmembrane region" description="Helical" evidence="6">
    <location>
        <begin position="302"/>
        <end position="323"/>
    </location>
</feature>
<feature type="transmembrane region" description="Helical" evidence="6">
    <location>
        <begin position="75"/>
        <end position="96"/>
    </location>
</feature>
<feature type="transmembrane region" description="Helical" evidence="6">
    <location>
        <begin position="265"/>
        <end position="282"/>
    </location>
</feature>
<accession>A0ABV4Y6X7</accession>
<organism evidence="7 8">
    <name type="scientific">Floridaenema fluviatile BLCC-F154</name>
    <dbReference type="NCBI Taxonomy" id="3153640"/>
    <lineage>
        <taxon>Bacteria</taxon>
        <taxon>Bacillati</taxon>
        <taxon>Cyanobacteriota</taxon>
        <taxon>Cyanophyceae</taxon>
        <taxon>Oscillatoriophycideae</taxon>
        <taxon>Aerosakkonematales</taxon>
        <taxon>Aerosakkonemataceae</taxon>
        <taxon>Floridanema</taxon>
        <taxon>Floridanema fluviatile</taxon>
    </lineage>
</organism>
<feature type="transmembrane region" description="Helical" evidence="6">
    <location>
        <begin position="153"/>
        <end position="172"/>
    </location>
</feature>
<comment type="caution">
    <text evidence="7">The sequence shown here is derived from an EMBL/GenBank/DDBJ whole genome shotgun (WGS) entry which is preliminary data.</text>
</comment>
<evidence type="ECO:0000256" key="6">
    <source>
        <dbReference type="SAM" id="Phobius"/>
    </source>
</evidence>
<dbReference type="RefSeq" id="WP_413255986.1">
    <property type="nucleotide sequence ID" value="NZ_JBHFNS010000019.1"/>
</dbReference>
<dbReference type="Proteomes" id="UP001576776">
    <property type="component" value="Unassembled WGS sequence"/>
</dbReference>
<proteinExistence type="inferred from homology"/>
<dbReference type="PANTHER" id="PTHR21716:SF66">
    <property type="entry name" value="TRANSPORT PROTEIN SLL0063-RELATED"/>
    <property type="match status" value="1"/>
</dbReference>
<name>A0ABV4Y6X7_9CYAN</name>